<evidence type="ECO:0000313" key="1">
    <source>
        <dbReference type="EMBL" id="KAI3371842.1"/>
    </source>
</evidence>
<proteinExistence type="predicted"/>
<organism evidence="1 2">
    <name type="scientific">Scortum barcoo</name>
    <name type="common">barcoo grunter</name>
    <dbReference type="NCBI Taxonomy" id="214431"/>
    <lineage>
        <taxon>Eukaryota</taxon>
        <taxon>Metazoa</taxon>
        <taxon>Chordata</taxon>
        <taxon>Craniata</taxon>
        <taxon>Vertebrata</taxon>
        <taxon>Euteleostomi</taxon>
        <taxon>Actinopterygii</taxon>
        <taxon>Neopterygii</taxon>
        <taxon>Teleostei</taxon>
        <taxon>Neoteleostei</taxon>
        <taxon>Acanthomorphata</taxon>
        <taxon>Eupercaria</taxon>
        <taxon>Centrarchiformes</taxon>
        <taxon>Terapontoidei</taxon>
        <taxon>Terapontidae</taxon>
        <taxon>Scortum</taxon>
    </lineage>
</organism>
<dbReference type="Proteomes" id="UP000831701">
    <property type="component" value="Chromosome 5"/>
</dbReference>
<keyword evidence="2" id="KW-1185">Reference proteome</keyword>
<reference evidence="1" key="1">
    <citation type="submission" date="2022-04" db="EMBL/GenBank/DDBJ databases">
        <title>Jade perch genome.</title>
        <authorList>
            <person name="Chao B."/>
        </authorList>
    </citation>
    <scope>NUCLEOTIDE SEQUENCE</scope>
    <source>
        <strain evidence="1">CB-2022</strain>
    </source>
</reference>
<evidence type="ECO:0000313" key="2">
    <source>
        <dbReference type="Proteomes" id="UP000831701"/>
    </source>
</evidence>
<dbReference type="EMBL" id="CM041535">
    <property type="protein sequence ID" value="KAI3371842.1"/>
    <property type="molecule type" value="Genomic_DNA"/>
</dbReference>
<gene>
    <name evidence="1" type="ORF">L3Q82_006724</name>
</gene>
<sequence length="223" mass="25915">MAARLGEQQALDLIFQDGGALHVQAHSCTLSAGSVEGALLQKGHRKFLTKQAAAINVNNTQTKNERRRSRSTSRERERRRRERDRSRSRDRDRDRRRSRSRSPHRRRSRSPPRRHRSSSLSPVRQKDRREDDRKEVKESKAKPIQISAEDMQGKTEEEIEMMKLMGFSSFDTSKGKKSEASANAHAINVSMKRKYRGVQKNKQTVKRAAEEASDKQRRRRKRG</sequence>
<comment type="caution">
    <text evidence="1">The sequence shown here is derived from an EMBL/GenBank/DDBJ whole genome shotgun (WGS) entry which is preliminary data.</text>
</comment>
<accession>A0ACB8WX18</accession>
<protein>
    <submittedName>
        <fullName evidence="1">Uncharacterized protein</fullName>
    </submittedName>
</protein>
<name>A0ACB8WX18_9TELE</name>